<evidence type="ECO:0000256" key="1">
    <source>
        <dbReference type="SAM" id="MobiDB-lite"/>
    </source>
</evidence>
<feature type="compositionally biased region" description="Low complexity" evidence="1">
    <location>
        <begin position="55"/>
        <end position="67"/>
    </location>
</feature>
<name>A0ABD2LAA9_9BILA</name>
<feature type="region of interest" description="Disordered" evidence="1">
    <location>
        <begin position="1"/>
        <end position="67"/>
    </location>
</feature>
<feature type="region of interest" description="Disordered" evidence="1">
    <location>
        <begin position="367"/>
        <end position="436"/>
    </location>
</feature>
<dbReference type="Proteomes" id="UP001620626">
    <property type="component" value="Unassembled WGS sequence"/>
</dbReference>
<evidence type="ECO:0000313" key="2">
    <source>
        <dbReference type="EMBL" id="KAL3112077.1"/>
    </source>
</evidence>
<feature type="compositionally biased region" description="Polar residues" evidence="1">
    <location>
        <begin position="1"/>
        <end position="20"/>
    </location>
</feature>
<protein>
    <submittedName>
        <fullName evidence="3">Uncharacterized protein</fullName>
    </submittedName>
</protein>
<organism evidence="3 4">
    <name type="scientific">Heterodera trifolii</name>
    <dbReference type="NCBI Taxonomy" id="157864"/>
    <lineage>
        <taxon>Eukaryota</taxon>
        <taxon>Metazoa</taxon>
        <taxon>Ecdysozoa</taxon>
        <taxon>Nematoda</taxon>
        <taxon>Chromadorea</taxon>
        <taxon>Rhabditida</taxon>
        <taxon>Tylenchina</taxon>
        <taxon>Tylenchomorpha</taxon>
        <taxon>Tylenchoidea</taxon>
        <taxon>Heteroderidae</taxon>
        <taxon>Heteroderinae</taxon>
        <taxon>Heterodera</taxon>
    </lineage>
</organism>
<feature type="compositionally biased region" description="Low complexity" evidence="1">
    <location>
        <begin position="33"/>
        <end position="43"/>
    </location>
</feature>
<dbReference type="EMBL" id="JBICBT010000482">
    <property type="protein sequence ID" value="KAL3112078.1"/>
    <property type="molecule type" value="Genomic_DNA"/>
</dbReference>
<proteinExistence type="predicted"/>
<gene>
    <name evidence="2" type="ORF">niasHT_010703</name>
    <name evidence="3" type="ORF">niasHT_010704</name>
</gene>
<dbReference type="AlphaFoldDB" id="A0ABD2LAA9"/>
<reference evidence="3 4" key="1">
    <citation type="submission" date="2024-10" db="EMBL/GenBank/DDBJ databases">
        <authorList>
            <person name="Kim D."/>
        </authorList>
    </citation>
    <scope>NUCLEOTIDE SEQUENCE [LARGE SCALE GENOMIC DNA]</scope>
    <source>
        <strain evidence="3">BH-2024</strain>
    </source>
</reference>
<accession>A0ABD2LAA9</accession>
<comment type="caution">
    <text evidence="3">The sequence shown here is derived from an EMBL/GenBank/DDBJ whole genome shotgun (WGS) entry which is preliminary data.</text>
</comment>
<sequence length="506" mass="56767">MSANAQHNEPQQPTDDQQVQGGRGASNARHNEQQQPVDDQQVQDGREASNAPHNQQQQTSTDYQQVQGGRGLQTFTYNYLPANEFHNLRAPFINNMDGFGLQPHVFRANRFPVNSGFNFHRGFVGNQRGFGAEFHRDRGAVQQFANAYGGFGWDRQQQQQQPFIGGGFHLPSNVLQQPILQQEFPPNAFCEDGTTSYEFLNSCAISFGQILPPIRMTVLHVDYRQNQMTQTGPLSVANVLLVNREGAQLQCSGWTEKAVVLSELELGETYTFINCKSQSVRPGFPSDVWYRIGLNYMSSIMPYVHQQTNEQTVQNVDTMKFAPSANVENATHREFVVASDITSTQAQQQPHGPVPNVMDVIRASAVSQQRPNHNNNNRHHPYQRSARNGRGGNNDDLDPRPGPSNAVIVLEGDDDEHHDLTHQPPPPLPRRSLRNEPNEQVRVVLPPPPRSPPPGPYPKRKIARLISKYITQFNVSSNEKPESSGVPMFKAEIKWSANVKSQKAME</sequence>
<keyword evidence="4" id="KW-1185">Reference proteome</keyword>
<evidence type="ECO:0000313" key="3">
    <source>
        <dbReference type="EMBL" id="KAL3112078.1"/>
    </source>
</evidence>
<dbReference type="EMBL" id="JBICBT010000482">
    <property type="protein sequence ID" value="KAL3112077.1"/>
    <property type="molecule type" value="Genomic_DNA"/>
</dbReference>
<evidence type="ECO:0000313" key="4">
    <source>
        <dbReference type="Proteomes" id="UP001620626"/>
    </source>
</evidence>